<dbReference type="EMBL" id="CM043018">
    <property type="protein sequence ID" value="KAI4463856.1"/>
    <property type="molecule type" value="Genomic_DNA"/>
</dbReference>
<proteinExistence type="predicted"/>
<evidence type="ECO:0000313" key="2">
    <source>
        <dbReference type="Proteomes" id="UP001056778"/>
    </source>
</evidence>
<comment type="caution">
    <text evidence="1">The sequence shown here is derived from an EMBL/GenBank/DDBJ whole genome shotgun (WGS) entry which is preliminary data.</text>
</comment>
<keyword evidence="2" id="KW-1185">Reference proteome</keyword>
<sequence length="109" mass="12376">MLLFVDFKQAYDRIRRDTENGKVYQFEEVENFTYLGATFARKPGLEMEFQARLMSGNRSIAALNGMLRKRGVSSNPKQDAACKASDMGVQNLEENIWTVEGGRDMGEND</sequence>
<evidence type="ECO:0000313" key="1">
    <source>
        <dbReference type="EMBL" id="KAI4463856.1"/>
    </source>
</evidence>
<accession>A0ACB9TAP3</accession>
<gene>
    <name evidence="1" type="ORF">MML48_4g00019824</name>
</gene>
<dbReference type="Proteomes" id="UP001056778">
    <property type="component" value="Chromosome 4"/>
</dbReference>
<reference evidence="1" key="1">
    <citation type="submission" date="2022-04" db="EMBL/GenBank/DDBJ databases">
        <title>Chromosome-scale genome assembly of Holotrichia oblita Faldermann.</title>
        <authorList>
            <person name="Rongchong L."/>
        </authorList>
    </citation>
    <scope>NUCLEOTIDE SEQUENCE</scope>
    <source>
        <strain evidence="1">81SQS9</strain>
    </source>
</reference>
<name>A0ACB9TAP3_HOLOL</name>
<organism evidence="1 2">
    <name type="scientific">Holotrichia oblita</name>
    <name type="common">Chafer beetle</name>
    <dbReference type="NCBI Taxonomy" id="644536"/>
    <lineage>
        <taxon>Eukaryota</taxon>
        <taxon>Metazoa</taxon>
        <taxon>Ecdysozoa</taxon>
        <taxon>Arthropoda</taxon>
        <taxon>Hexapoda</taxon>
        <taxon>Insecta</taxon>
        <taxon>Pterygota</taxon>
        <taxon>Neoptera</taxon>
        <taxon>Endopterygota</taxon>
        <taxon>Coleoptera</taxon>
        <taxon>Polyphaga</taxon>
        <taxon>Scarabaeiformia</taxon>
        <taxon>Scarabaeidae</taxon>
        <taxon>Melolonthinae</taxon>
        <taxon>Holotrichia</taxon>
    </lineage>
</organism>
<protein>
    <submittedName>
        <fullName evidence="1">Uncharacterized protein</fullName>
    </submittedName>
</protein>